<dbReference type="AlphaFoldDB" id="A0A1R4FAX6"/>
<feature type="region of interest" description="Disordered" evidence="1">
    <location>
        <begin position="469"/>
        <end position="498"/>
    </location>
</feature>
<feature type="domain" description="DUF5129" evidence="4">
    <location>
        <begin position="52"/>
        <end position="391"/>
    </location>
</feature>
<evidence type="ECO:0000313" key="5">
    <source>
        <dbReference type="EMBL" id="SJM52952.1"/>
    </source>
</evidence>
<proteinExistence type="predicted"/>
<accession>A0A1R4FAX6</accession>
<evidence type="ECO:0000256" key="2">
    <source>
        <dbReference type="SAM" id="Phobius"/>
    </source>
</evidence>
<evidence type="ECO:0000313" key="6">
    <source>
        <dbReference type="Proteomes" id="UP000195913"/>
    </source>
</evidence>
<keyword evidence="6" id="KW-1185">Reference proteome</keyword>
<organism evidence="5 6">
    <name type="scientific">Arthrobacter rhombi</name>
    <dbReference type="NCBI Taxonomy" id="71253"/>
    <lineage>
        <taxon>Bacteria</taxon>
        <taxon>Bacillati</taxon>
        <taxon>Actinomycetota</taxon>
        <taxon>Actinomycetes</taxon>
        <taxon>Micrococcales</taxon>
        <taxon>Micrococcaceae</taxon>
        <taxon>Arthrobacter</taxon>
    </lineage>
</organism>
<dbReference type="EMBL" id="FUHW01000014">
    <property type="protein sequence ID" value="SJM52952.1"/>
    <property type="molecule type" value="Genomic_DNA"/>
</dbReference>
<dbReference type="RefSeq" id="WP_158225974.1">
    <property type="nucleotide sequence ID" value="NZ_FUHW01000014.1"/>
</dbReference>
<keyword evidence="2" id="KW-0472">Membrane</keyword>
<keyword evidence="2" id="KW-0812">Transmembrane</keyword>
<reference evidence="5 6" key="1">
    <citation type="submission" date="2017-02" db="EMBL/GenBank/DDBJ databases">
        <authorList>
            <person name="Peterson S.W."/>
        </authorList>
    </citation>
    <scope>NUCLEOTIDE SEQUENCE [LARGE SCALE GENOMIC DNA]</scope>
    <source>
        <strain evidence="5 6">B Ar 00.02</strain>
    </source>
</reference>
<dbReference type="Proteomes" id="UP000195913">
    <property type="component" value="Unassembled WGS sequence"/>
</dbReference>
<feature type="chain" id="PRO_5010243682" description="DUF5129 domain-containing protein" evidence="3">
    <location>
        <begin position="45"/>
        <end position="498"/>
    </location>
</feature>
<dbReference type="InterPro" id="IPR033435">
    <property type="entry name" value="DUF5129"/>
</dbReference>
<keyword evidence="2" id="KW-1133">Transmembrane helix</keyword>
<evidence type="ECO:0000256" key="1">
    <source>
        <dbReference type="SAM" id="MobiDB-lite"/>
    </source>
</evidence>
<evidence type="ECO:0000256" key="3">
    <source>
        <dbReference type="SAM" id="SignalP"/>
    </source>
</evidence>
<gene>
    <name evidence="5" type="ORF">FM101_03045</name>
</gene>
<name>A0A1R4FAX6_9MICC</name>
<feature type="transmembrane region" description="Helical" evidence="2">
    <location>
        <begin position="181"/>
        <end position="206"/>
    </location>
</feature>
<evidence type="ECO:0000259" key="4">
    <source>
        <dbReference type="Pfam" id="PF17173"/>
    </source>
</evidence>
<dbReference type="Pfam" id="PF17173">
    <property type="entry name" value="DUF5129"/>
    <property type="match status" value="1"/>
</dbReference>
<feature type="compositionally biased region" description="Low complexity" evidence="1">
    <location>
        <begin position="469"/>
        <end position="482"/>
    </location>
</feature>
<keyword evidence="3" id="KW-0732">Signal</keyword>
<sequence length="498" mass="53857">MNTDLRPVRDREPTTTAGARLARLLAAAALAVAALVGVGSPAQANPPKDVVVTDTAGILDESKLVPAIKDTSFRSPTTVVVLTQRGAKDDIFNERVLAYARDHHPEWLSADRQKWADGLFIVAIDPDGRHIGTYLGEDRKVSMDAQSDIQDAAKDLLADAQWTDGAIDAVQAGARIINRPWYLHPVTFVLGGLGVLVVGAVVVLVLNEQRKNRRSFAEALAQGDEAYANVTMDLDITELNARTIPTESAYGARVLERYREFRTRYTQLTGQRRDLETVPTRVRSTVEGVRQAEAFAEAAVSLDKLDDVIADANSFLNHDSSWDEAWENQTRDLREDLDGIDEVLKTSAADPNEATAASLLSFRDEIQAALPSWRAGLADGSMTPDEGLDTLRDTRARLSELFQAHAEAAITAHASSTAEEELMRQELKQAQEESTRPRARRTSILTTSYPGVFYFSAATMNTGYTSGQASVASAQSSSSSGYGSSGGSFSGSGSSSSF</sequence>
<feature type="signal peptide" evidence="3">
    <location>
        <begin position="1"/>
        <end position="44"/>
    </location>
</feature>
<dbReference type="Gene3D" id="3.10.310.50">
    <property type="match status" value="1"/>
</dbReference>
<protein>
    <recommendedName>
        <fullName evidence="4">DUF5129 domain-containing protein</fullName>
    </recommendedName>
</protein>